<dbReference type="RefSeq" id="XP_025599453.1">
    <property type="nucleotide sequence ID" value="XM_025744705.1"/>
</dbReference>
<evidence type="ECO:0000313" key="3">
    <source>
        <dbReference type="EMBL" id="PWN99174.1"/>
    </source>
</evidence>
<keyword evidence="2" id="KW-0812">Transmembrane</keyword>
<gene>
    <name evidence="3" type="ORF">FA09DRAFT_345649</name>
</gene>
<reference evidence="3 4" key="1">
    <citation type="journal article" date="2018" name="Mol. Biol. Evol.">
        <title>Broad Genomic Sampling Reveals a Smut Pathogenic Ancestry of the Fungal Clade Ustilaginomycotina.</title>
        <authorList>
            <person name="Kijpornyongpan T."/>
            <person name="Mondo S.J."/>
            <person name="Barry K."/>
            <person name="Sandor L."/>
            <person name="Lee J."/>
            <person name="Lipzen A."/>
            <person name="Pangilinan J."/>
            <person name="LaButti K."/>
            <person name="Hainaut M."/>
            <person name="Henrissat B."/>
            <person name="Grigoriev I.V."/>
            <person name="Spatafora J.W."/>
            <person name="Aime M.C."/>
        </authorList>
    </citation>
    <scope>NUCLEOTIDE SEQUENCE [LARGE SCALE GENOMIC DNA]</scope>
    <source>
        <strain evidence="3 4">MCA 4186</strain>
    </source>
</reference>
<organism evidence="3 4">
    <name type="scientific">Tilletiopsis washingtonensis</name>
    <dbReference type="NCBI Taxonomy" id="58919"/>
    <lineage>
        <taxon>Eukaryota</taxon>
        <taxon>Fungi</taxon>
        <taxon>Dikarya</taxon>
        <taxon>Basidiomycota</taxon>
        <taxon>Ustilaginomycotina</taxon>
        <taxon>Exobasidiomycetes</taxon>
        <taxon>Entylomatales</taxon>
        <taxon>Entylomatales incertae sedis</taxon>
        <taxon>Tilletiopsis</taxon>
    </lineage>
</organism>
<feature type="compositionally biased region" description="Pro residues" evidence="1">
    <location>
        <begin position="405"/>
        <end position="421"/>
    </location>
</feature>
<accession>A0A316ZDR3</accession>
<protein>
    <submittedName>
        <fullName evidence="3">Uncharacterized protein</fullName>
    </submittedName>
</protein>
<feature type="compositionally biased region" description="Polar residues" evidence="1">
    <location>
        <begin position="325"/>
        <end position="335"/>
    </location>
</feature>
<dbReference type="AlphaFoldDB" id="A0A316ZDR3"/>
<dbReference type="Proteomes" id="UP000245946">
    <property type="component" value="Unassembled WGS sequence"/>
</dbReference>
<sequence>MTWLDPDVTEGDFPYSERVIVVFLAATLLAVAALSGVAWGWWAGIGRRRWQAMTEKDARAWDAAIEQAAMRRRQQLIASEAGSHSTSREHASASLSTHKSAGTLGTFESFAASDRHLLAAPPPGGFSPPQLGSSPPVSAANSRPGTAASFRPFSGSSFRDSAGSEIGLLTEPLVAPRSRPPGPAGPRRLQPSQLAESDLEQGLSRSLSWRHRRAQQTTAPRLFPADEVLDDEAIAPHAALISSTSRARASVSLTRQVSSTSRGRASVSLARQASSKSYNGRAAGRHGAKASISSIRGGQNVSRDHRAMPDLHPASQAVGARRALQQRQANDSAVTRASVGPPLSAVRSAPQSWRASEVPDPMPSSVQGQRRGSGFFARLGDFVSGGDSSSSGSHDKPASLALQPILPPSPRSQRALPPPETPSTFDFPNSLAYPPLQPSTLASQRSPMHSAQAGFYTPQAPRGSVPTTPRSALPTTPRSALPTAPFSLPAPDSAAHPASQRNARPETLVRYEPQDSSPGLL</sequence>
<feature type="compositionally biased region" description="Polar residues" evidence="1">
    <location>
        <begin position="261"/>
        <end position="278"/>
    </location>
</feature>
<evidence type="ECO:0000256" key="1">
    <source>
        <dbReference type="SAM" id="MobiDB-lite"/>
    </source>
</evidence>
<feature type="compositionally biased region" description="Polar residues" evidence="1">
    <location>
        <begin position="291"/>
        <end position="301"/>
    </location>
</feature>
<feature type="region of interest" description="Disordered" evidence="1">
    <location>
        <begin position="78"/>
        <end position="99"/>
    </location>
</feature>
<feature type="region of interest" description="Disordered" evidence="1">
    <location>
        <begin position="118"/>
        <end position="218"/>
    </location>
</feature>
<evidence type="ECO:0000313" key="4">
    <source>
        <dbReference type="Proteomes" id="UP000245946"/>
    </source>
</evidence>
<proteinExistence type="predicted"/>
<feature type="compositionally biased region" description="Polar residues" evidence="1">
    <location>
        <begin position="130"/>
        <end position="144"/>
    </location>
</feature>
<feature type="compositionally biased region" description="Basic and acidic residues" evidence="1">
    <location>
        <begin position="503"/>
        <end position="513"/>
    </location>
</feature>
<feature type="compositionally biased region" description="Polar residues" evidence="1">
    <location>
        <begin position="438"/>
        <end position="449"/>
    </location>
</feature>
<feature type="region of interest" description="Disordered" evidence="1">
    <location>
        <begin position="261"/>
        <end position="371"/>
    </location>
</feature>
<keyword evidence="4" id="KW-1185">Reference proteome</keyword>
<keyword evidence="2" id="KW-1133">Transmembrane helix</keyword>
<dbReference type="GeneID" id="37272249"/>
<feature type="transmembrane region" description="Helical" evidence="2">
    <location>
        <begin position="20"/>
        <end position="43"/>
    </location>
</feature>
<feature type="compositionally biased region" description="Polar residues" evidence="1">
    <location>
        <begin position="465"/>
        <end position="478"/>
    </location>
</feature>
<evidence type="ECO:0000256" key="2">
    <source>
        <dbReference type="SAM" id="Phobius"/>
    </source>
</evidence>
<feature type="region of interest" description="Disordered" evidence="1">
    <location>
        <begin position="385"/>
        <end position="521"/>
    </location>
</feature>
<dbReference type="EMBL" id="KZ819289">
    <property type="protein sequence ID" value="PWN99174.1"/>
    <property type="molecule type" value="Genomic_DNA"/>
</dbReference>
<name>A0A316ZDR3_9BASI</name>
<keyword evidence="2" id="KW-0472">Membrane</keyword>